<protein>
    <recommendedName>
        <fullName evidence="1">Transposase-associated domain-containing protein</fullName>
    </recommendedName>
</protein>
<gene>
    <name evidence="2" type="ORF">GIB67_031520</name>
</gene>
<reference evidence="2 3" key="1">
    <citation type="journal article" date="2020" name="IScience">
        <title>Genome Sequencing of the Endangered Kingdonia uniflora (Circaeasteraceae, Ranunculales) Reveals Potential Mechanisms of Evolutionary Specialization.</title>
        <authorList>
            <person name="Sun Y."/>
            <person name="Deng T."/>
            <person name="Zhang A."/>
            <person name="Moore M.J."/>
            <person name="Landis J.B."/>
            <person name="Lin N."/>
            <person name="Zhang H."/>
            <person name="Zhang X."/>
            <person name="Huang J."/>
            <person name="Zhang X."/>
            <person name="Sun H."/>
            <person name="Wang H."/>
        </authorList>
    </citation>
    <scope>NUCLEOTIDE SEQUENCE [LARGE SCALE GENOMIC DNA]</scope>
    <source>
        <strain evidence="2">TB1705</strain>
        <tissue evidence="2">Leaf</tissue>
    </source>
</reference>
<dbReference type="AlphaFoldDB" id="A0A7J7MN76"/>
<accession>A0A7J7MN76</accession>
<feature type="domain" description="Transposase-associated" evidence="1">
    <location>
        <begin position="11"/>
        <end position="87"/>
    </location>
</feature>
<dbReference type="Proteomes" id="UP000541444">
    <property type="component" value="Unassembled WGS sequence"/>
</dbReference>
<organism evidence="2 3">
    <name type="scientific">Kingdonia uniflora</name>
    <dbReference type="NCBI Taxonomy" id="39325"/>
    <lineage>
        <taxon>Eukaryota</taxon>
        <taxon>Viridiplantae</taxon>
        <taxon>Streptophyta</taxon>
        <taxon>Embryophyta</taxon>
        <taxon>Tracheophyta</taxon>
        <taxon>Spermatophyta</taxon>
        <taxon>Magnoliopsida</taxon>
        <taxon>Ranunculales</taxon>
        <taxon>Circaeasteraceae</taxon>
        <taxon>Kingdonia</taxon>
    </lineage>
</organism>
<keyword evidence="3" id="KW-1185">Reference proteome</keyword>
<comment type="caution">
    <text evidence="2">The sequence shown here is derived from an EMBL/GenBank/DDBJ whole genome shotgun (WGS) entry which is preliminary data.</text>
</comment>
<sequence>MTPSTPAIPDKKWMKAPRGSREYMSGLELFIYFLIENRPNLGGADWYSCLCVKCRNRKGKNDLEHINEHLIINGFDTTYTTWIHHGEQFSRSYVNSQSSTLPTNNVEDPCPSLVSMVNDILEHLPNEVNVEDEVNVEAHVEATTFTCDNEGVNQTQTDLEENVKYKEKYNSYKENLNSRNQSQRGNRRTKKLIDYVSWLRQQLKNDEDSSFKKLVDGPSFKAISYKSCQVNGYVFCTSESEKHKMTQNSGGLIPIQFDDVGQPIGPNHKFVCTFIGETTKENLSPLVGDWRDLEEEEDKEYIRKVVAEKGRPKGSVKRSEIFLACHTKEDGTYPEEMKEPMGYSKDPMLMDKDLDNDAVAVEYGADGNGHVRGYNGHLNKTNIRVSAPLRRVIERERVKQVMLNDVQESLEVEANERRPLEKRVAAFESRESPRGAYMHRPFENNFSTSQISIELSETIDIYRTILVDKERNVENNKTLLECRPL</sequence>
<name>A0A7J7MN76_9MAGN</name>
<dbReference type="PANTHER" id="PTHR48258">
    <property type="entry name" value="DUF4218 DOMAIN-CONTAINING PROTEIN-RELATED"/>
    <property type="match status" value="1"/>
</dbReference>
<dbReference type="EMBL" id="JACGCM010001343">
    <property type="protein sequence ID" value="KAF6156399.1"/>
    <property type="molecule type" value="Genomic_DNA"/>
</dbReference>
<evidence type="ECO:0000259" key="1">
    <source>
        <dbReference type="Pfam" id="PF13963"/>
    </source>
</evidence>
<proteinExistence type="predicted"/>
<dbReference type="Pfam" id="PF13963">
    <property type="entry name" value="Transpos_assoc"/>
    <property type="match status" value="1"/>
</dbReference>
<evidence type="ECO:0000313" key="2">
    <source>
        <dbReference type="EMBL" id="KAF6156399.1"/>
    </source>
</evidence>
<dbReference type="InterPro" id="IPR029480">
    <property type="entry name" value="Transpos_assoc"/>
</dbReference>
<evidence type="ECO:0000313" key="3">
    <source>
        <dbReference type="Proteomes" id="UP000541444"/>
    </source>
</evidence>